<gene>
    <name evidence="3" type="ORF">FCC1311_030812</name>
</gene>
<dbReference type="Proteomes" id="UP000241890">
    <property type="component" value="Unassembled WGS sequence"/>
</dbReference>
<protein>
    <submittedName>
        <fullName evidence="3">Uncharacterized protein</fullName>
    </submittedName>
</protein>
<feature type="coiled-coil region" evidence="1">
    <location>
        <begin position="562"/>
        <end position="589"/>
    </location>
</feature>
<accession>A0A2R5G949</accession>
<name>A0A2R5G949_9STRA</name>
<keyword evidence="1" id="KW-0175">Coiled coil</keyword>
<feature type="compositionally biased region" description="Basic and acidic residues" evidence="2">
    <location>
        <begin position="793"/>
        <end position="813"/>
    </location>
</feature>
<dbReference type="InParanoid" id="A0A2R5G949"/>
<reference evidence="3 4" key="1">
    <citation type="submission" date="2017-12" db="EMBL/GenBank/DDBJ databases">
        <title>Sequencing, de novo assembly and annotation of complete genome of a new Thraustochytrid species, strain FCC1311.</title>
        <authorList>
            <person name="Sedici K."/>
            <person name="Godart F."/>
            <person name="Aiese Cigliano R."/>
            <person name="Sanseverino W."/>
            <person name="Barakat M."/>
            <person name="Ortet P."/>
            <person name="Marechal E."/>
            <person name="Cagnac O."/>
            <person name="Amato A."/>
        </authorList>
    </citation>
    <scope>NUCLEOTIDE SEQUENCE [LARGE SCALE GENOMIC DNA]</scope>
</reference>
<comment type="caution">
    <text evidence="3">The sequence shown here is derived from an EMBL/GenBank/DDBJ whole genome shotgun (WGS) entry which is preliminary data.</text>
</comment>
<feature type="coiled-coil region" evidence="1">
    <location>
        <begin position="618"/>
        <end position="702"/>
    </location>
</feature>
<feature type="compositionally biased region" description="Polar residues" evidence="2">
    <location>
        <begin position="750"/>
        <end position="762"/>
    </location>
</feature>
<feature type="compositionally biased region" description="Low complexity" evidence="2">
    <location>
        <begin position="518"/>
        <end position="534"/>
    </location>
</feature>
<evidence type="ECO:0000256" key="1">
    <source>
        <dbReference type="SAM" id="Coils"/>
    </source>
</evidence>
<feature type="region of interest" description="Disordered" evidence="2">
    <location>
        <begin position="501"/>
        <end position="544"/>
    </location>
</feature>
<dbReference type="AlphaFoldDB" id="A0A2R5G949"/>
<feature type="coiled-coil region" evidence="1">
    <location>
        <begin position="466"/>
        <end position="500"/>
    </location>
</feature>
<proteinExistence type="predicted"/>
<evidence type="ECO:0000313" key="3">
    <source>
        <dbReference type="EMBL" id="GBG26859.1"/>
    </source>
</evidence>
<feature type="region of interest" description="Disordered" evidence="2">
    <location>
        <begin position="146"/>
        <end position="165"/>
    </location>
</feature>
<keyword evidence="4" id="KW-1185">Reference proteome</keyword>
<dbReference type="EMBL" id="BEYU01000025">
    <property type="protein sequence ID" value="GBG26859.1"/>
    <property type="molecule type" value="Genomic_DNA"/>
</dbReference>
<evidence type="ECO:0000313" key="4">
    <source>
        <dbReference type="Proteomes" id="UP000241890"/>
    </source>
</evidence>
<evidence type="ECO:0000256" key="2">
    <source>
        <dbReference type="SAM" id="MobiDB-lite"/>
    </source>
</evidence>
<organism evidence="3 4">
    <name type="scientific">Hondaea fermentalgiana</name>
    <dbReference type="NCBI Taxonomy" id="2315210"/>
    <lineage>
        <taxon>Eukaryota</taxon>
        <taxon>Sar</taxon>
        <taxon>Stramenopiles</taxon>
        <taxon>Bigyra</taxon>
        <taxon>Labyrinthulomycetes</taxon>
        <taxon>Thraustochytrida</taxon>
        <taxon>Thraustochytriidae</taxon>
        <taxon>Hondaea</taxon>
    </lineage>
</organism>
<feature type="region of interest" description="Disordered" evidence="2">
    <location>
        <begin position="747"/>
        <end position="819"/>
    </location>
</feature>
<sequence>MMKMNSSHTQSRDAVVRAVSENKLEYKEFPSWNDDNAAPGFDLEFVADKVIPQNLTEDFKRNNFAETFDPAVQHFTKGGNASVLVLHWDPRAVLVACQGFFQNIELVRALQLDFDGSCSPNQGVTLSWVELNGAFGIRDALAEAVSAGRNSQRPSSASADDRPRIEDGGGALLNVLEVRLGDIKEALQLVERMSQVDRSGRPSHRVLTVKRGEARLQLVFADSREPLELQHFNTVLEALEAQRPAVPFHTSRIANLLRGALLDREAFVVVGSVGCRPEPSGVSGSSENLAHESVELRVADPDRAIAVLGIMSRLQQFCGVRVHEIEQDLCNNQESETDAFTGDHDIAHIQRLHGSSTCELYAASEAGKELDHLNPAMAVSGLEAFEAEARRIEEKLRDTDMPIEEQSTRVLGLLEQQVAEGMEAEDYRFAAQEAARWIKAAVRRLDDNGAALDTLQDTNEFLSAENQGLVESTTRLEEELAQTKKELARVNDELSESRVALEKVKSPSTQALQHDMNSKPGSSSVGPKSRSPSKNGHVMARSQDGASVHDFALYRHVMETTVLRIQEELNTAIQERDAAQESCRKIETKARKDHRAAQEQRKYVKEVSEKLTALFHESQAQKQDLNDLREAHEKLIARQKRERYELEALRKQRYGLQVERDALAKEMETLTQNLKEGFEREKHGLQRKLVETKAQLDKALADAVVYRAAPRNHAPRQVPAARDATSEDTGMSDIVSLLRERKKAMLASAEISQPKTGKSSRPQARVRRENGSVTVPELRMADLNTTKRHRVKSDRASEPFVRRRPPFPHEKPPWKIAGA</sequence>
<feature type="compositionally biased region" description="Polar residues" evidence="2">
    <location>
        <begin position="148"/>
        <end position="158"/>
    </location>
</feature>